<evidence type="ECO:0000313" key="1">
    <source>
        <dbReference type="EMBL" id="RMB80128.1"/>
    </source>
</evidence>
<organism evidence="1 2">
    <name type="scientific">Streptomyces shenzhenensis</name>
    <dbReference type="NCBI Taxonomy" id="943815"/>
    <lineage>
        <taxon>Bacteria</taxon>
        <taxon>Bacillati</taxon>
        <taxon>Actinomycetota</taxon>
        <taxon>Actinomycetes</taxon>
        <taxon>Kitasatosporales</taxon>
        <taxon>Streptomycetaceae</taxon>
        <taxon>Streptomyces</taxon>
    </lineage>
</organism>
<dbReference type="EMBL" id="PENI01000047">
    <property type="protein sequence ID" value="RMB80128.1"/>
    <property type="molecule type" value="Genomic_DNA"/>
</dbReference>
<name>A0A3M0HVL0_9ACTN</name>
<dbReference type="RefSeq" id="WP_121895081.1">
    <property type="nucleotide sequence ID" value="NZ_PENI01000047.1"/>
</dbReference>
<comment type="caution">
    <text evidence="1">The sequence shown here is derived from an EMBL/GenBank/DDBJ whole genome shotgun (WGS) entry which is preliminary data.</text>
</comment>
<gene>
    <name evidence="1" type="ORF">CTZ28_42025</name>
</gene>
<evidence type="ECO:0000313" key="2">
    <source>
        <dbReference type="Proteomes" id="UP000270471"/>
    </source>
</evidence>
<dbReference type="Proteomes" id="UP000270471">
    <property type="component" value="Unassembled WGS sequence"/>
</dbReference>
<sequence>MISKLAMLTKKVIEAAWLNGRSYDLATQAAEALESAQLLQSPETAAELHTAGMLAAAELVDGAFHGEPFPSYPPDFAALVREKAQETCSRQAAAGAAPTEFFRPGRTYIRNLPFRALEDVPGFECVGVSVHPTKGTLRAFGFERPGAGSPWVSAAQRMEKWADGWVDLGPTEPDRLTRTFAADQALREDKAEEADG</sequence>
<proteinExistence type="predicted"/>
<protein>
    <submittedName>
        <fullName evidence="1">Uncharacterized protein</fullName>
    </submittedName>
</protein>
<accession>A0A3M0HVL0</accession>
<keyword evidence="2" id="KW-1185">Reference proteome</keyword>
<reference evidence="1 2" key="1">
    <citation type="submission" date="2017-11" db="EMBL/GenBank/DDBJ databases">
        <title>Draft genome of actinobacteria isolated from guarana (Paullinia cupana (Mart.) Ducke.</title>
        <authorList>
            <person name="Siqueira K.A."/>
            <person name="Liotti R.G."/>
            <person name="Mendes T.A.O."/>
            <person name="Soares M.A."/>
        </authorList>
    </citation>
    <scope>NUCLEOTIDE SEQUENCE [LARGE SCALE GENOMIC DNA]</scope>
    <source>
        <strain evidence="1 2">193</strain>
    </source>
</reference>
<dbReference type="AlphaFoldDB" id="A0A3M0HVL0"/>